<keyword evidence="3" id="KW-0804">Transcription</keyword>
<sequence length="182" mass="20657">MQPLANIIGQNLEKLRKKRGLSLDKTAELTGVSKGMLASIEKGKTNPTVSTLWKIAMGLQVSFSYFMAESKTEIKKVKLKELKAFTDDSDHYHLFSLFPFHPGKKFEIYTIRLDAYASHVSEQHAGEEYILVGDGELLIEIGENHYKLETGDGLQFSPNQQHIYTNPLNKTVTIFNVIYYPE</sequence>
<protein>
    <submittedName>
        <fullName evidence="5">DNA-binding protein</fullName>
    </submittedName>
</protein>
<dbReference type="AlphaFoldDB" id="A0A2N0Z6F4"/>
<evidence type="ECO:0000256" key="1">
    <source>
        <dbReference type="ARBA" id="ARBA00023015"/>
    </source>
</evidence>
<dbReference type="SUPFAM" id="SSF51182">
    <property type="entry name" value="RmlC-like cupins"/>
    <property type="match status" value="1"/>
</dbReference>
<organism evidence="5 6">
    <name type="scientific">Niallia nealsonii</name>
    <dbReference type="NCBI Taxonomy" id="115979"/>
    <lineage>
        <taxon>Bacteria</taxon>
        <taxon>Bacillati</taxon>
        <taxon>Bacillota</taxon>
        <taxon>Bacilli</taxon>
        <taxon>Bacillales</taxon>
        <taxon>Bacillaceae</taxon>
        <taxon>Niallia</taxon>
    </lineage>
</organism>
<dbReference type="Proteomes" id="UP000233375">
    <property type="component" value="Unassembled WGS sequence"/>
</dbReference>
<dbReference type="InterPro" id="IPR011051">
    <property type="entry name" value="RmlC_Cupin_sf"/>
</dbReference>
<dbReference type="PANTHER" id="PTHR46797:SF23">
    <property type="entry name" value="HTH-TYPE TRANSCRIPTIONAL REGULATOR SUTR"/>
    <property type="match status" value="1"/>
</dbReference>
<accession>A0A2N0Z6F4</accession>
<dbReference type="InterPro" id="IPR050807">
    <property type="entry name" value="TransReg_Diox_bact_type"/>
</dbReference>
<evidence type="ECO:0000256" key="3">
    <source>
        <dbReference type="ARBA" id="ARBA00023163"/>
    </source>
</evidence>
<feature type="domain" description="HTH cro/C1-type" evidence="4">
    <location>
        <begin position="12"/>
        <end position="66"/>
    </location>
</feature>
<dbReference type="GO" id="GO:0003700">
    <property type="term" value="F:DNA-binding transcription factor activity"/>
    <property type="evidence" value="ECO:0007669"/>
    <property type="project" value="TreeGrafter"/>
</dbReference>
<dbReference type="EMBL" id="PISE01000007">
    <property type="protein sequence ID" value="PKG25098.1"/>
    <property type="molecule type" value="Genomic_DNA"/>
</dbReference>
<gene>
    <name evidence="5" type="ORF">CWS01_03090</name>
</gene>
<reference evidence="5 6" key="1">
    <citation type="journal article" date="2003" name="Int. J. Syst. Evol. Microbiol.">
        <title>Bacillus nealsonii sp. nov., isolated from a spacecraft-assembly facility, whose spores are gamma-radiation resistant.</title>
        <authorList>
            <person name="Venkateswaran K."/>
            <person name="Kempf M."/>
            <person name="Chen F."/>
            <person name="Satomi M."/>
            <person name="Nicholson W."/>
            <person name="Kern R."/>
        </authorList>
    </citation>
    <scope>NUCLEOTIDE SEQUENCE [LARGE SCALE GENOMIC DNA]</scope>
    <source>
        <strain evidence="5 6">FO-92</strain>
    </source>
</reference>
<dbReference type="InterPro" id="IPR013096">
    <property type="entry name" value="Cupin_2"/>
</dbReference>
<dbReference type="OrthoDB" id="9781521at2"/>
<dbReference type="InterPro" id="IPR010982">
    <property type="entry name" value="Lambda_DNA-bd_dom_sf"/>
</dbReference>
<evidence type="ECO:0000313" key="6">
    <source>
        <dbReference type="Proteomes" id="UP000233375"/>
    </source>
</evidence>
<dbReference type="GO" id="GO:0005829">
    <property type="term" value="C:cytosol"/>
    <property type="evidence" value="ECO:0007669"/>
    <property type="project" value="TreeGrafter"/>
</dbReference>
<dbReference type="PROSITE" id="PS50943">
    <property type="entry name" value="HTH_CROC1"/>
    <property type="match status" value="1"/>
</dbReference>
<dbReference type="InterPro" id="IPR001387">
    <property type="entry name" value="Cro/C1-type_HTH"/>
</dbReference>
<dbReference type="CDD" id="cd00093">
    <property type="entry name" value="HTH_XRE"/>
    <property type="match status" value="1"/>
</dbReference>
<keyword evidence="6" id="KW-1185">Reference proteome</keyword>
<dbReference type="InterPro" id="IPR014710">
    <property type="entry name" value="RmlC-like_jellyroll"/>
</dbReference>
<evidence type="ECO:0000259" key="4">
    <source>
        <dbReference type="PROSITE" id="PS50943"/>
    </source>
</evidence>
<dbReference type="RefSeq" id="WP_101175585.1">
    <property type="nucleotide sequence ID" value="NZ_PISE01000007.1"/>
</dbReference>
<keyword evidence="2 5" id="KW-0238">DNA-binding</keyword>
<dbReference type="CDD" id="cd02209">
    <property type="entry name" value="cupin_XRE_C"/>
    <property type="match status" value="1"/>
</dbReference>
<dbReference type="Gene3D" id="1.10.260.40">
    <property type="entry name" value="lambda repressor-like DNA-binding domains"/>
    <property type="match status" value="1"/>
</dbReference>
<evidence type="ECO:0000313" key="5">
    <source>
        <dbReference type="EMBL" id="PKG25098.1"/>
    </source>
</evidence>
<dbReference type="GO" id="GO:0003677">
    <property type="term" value="F:DNA binding"/>
    <property type="evidence" value="ECO:0007669"/>
    <property type="project" value="UniProtKB-KW"/>
</dbReference>
<name>A0A2N0Z6F4_9BACI</name>
<dbReference type="Gene3D" id="2.60.120.10">
    <property type="entry name" value="Jelly Rolls"/>
    <property type="match status" value="1"/>
</dbReference>
<comment type="caution">
    <text evidence="5">The sequence shown here is derived from an EMBL/GenBank/DDBJ whole genome shotgun (WGS) entry which is preliminary data.</text>
</comment>
<evidence type="ECO:0000256" key="2">
    <source>
        <dbReference type="ARBA" id="ARBA00023125"/>
    </source>
</evidence>
<dbReference type="Pfam" id="PF07883">
    <property type="entry name" value="Cupin_2"/>
    <property type="match status" value="1"/>
</dbReference>
<dbReference type="SUPFAM" id="SSF47413">
    <property type="entry name" value="lambda repressor-like DNA-binding domains"/>
    <property type="match status" value="1"/>
</dbReference>
<proteinExistence type="predicted"/>
<keyword evidence="1" id="KW-0805">Transcription regulation</keyword>
<dbReference type="Pfam" id="PF01381">
    <property type="entry name" value="HTH_3"/>
    <property type="match status" value="1"/>
</dbReference>
<dbReference type="PANTHER" id="PTHR46797">
    <property type="entry name" value="HTH-TYPE TRANSCRIPTIONAL REGULATOR"/>
    <property type="match status" value="1"/>
</dbReference>
<dbReference type="SMART" id="SM00530">
    <property type="entry name" value="HTH_XRE"/>
    <property type="match status" value="1"/>
</dbReference>